<dbReference type="EMBL" id="JBHULS010000001">
    <property type="protein sequence ID" value="MFD2550297.1"/>
    <property type="molecule type" value="Genomic_DNA"/>
</dbReference>
<sequence length="204" mass="22617">NGTGTPLFAGNIITSTQTIYIYNESGTTPNTCSNESSFTVSVYPAINFTLTENNISINGDTVTVTMANTAITYEYALDTGSFQLGNIFSGLTPGTHILYVQDENGCVIKSVMFEIEGPESIIIPLFFTPNGDGQNDIWQVTDPKNSIQSIVIFDRYGKLLKQLAVRSKMWDGFYNGNLMPSNDYWYLITLKSGEQRTGHFTLKR</sequence>
<reference evidence="2" key="1">
    <citation type="journal article" date="2019" name="Int. J. Syst. Evol. Microbiol.">
        <title>The Global Catalogue of Microorganisms (GCM) 10K type strain sequencing project: providing services to taxonomists for standard genome sequencing and annotation.</title>
        <authorList>
            <consortium name="The Broad Institute Genomics Platform"/>
            <consortium name="The Broad Institute Genome Sequencing Center for Infectious Disease"/>
            <person name="Wu L."/>
            <person name="Ma J."/>
        </authorList>
    </citation>
    <scope>NUCLEOTIDE SEQUENCE [LARGE SCALE GENOMIC DNA]</scope>
    <source>
        <strain evidence="2">KCTC 42587</strain>
    </source>
</reference>
<name>A0ABW5KNE0_9FLAO</name>
<dbReference type="NCBIfam" id="TIGR04131">
    <property type="entry name" value="Bac_Flav_CTERM"/>
    <property type="match status" value="1"/>
</dbReference>
<evidence type="ECO:0000313" key="1">
    <source>
        <dbReference type="EMBL" id="MFD2550297.1"/>
    </source>
</evidence>
<comment type="caution">
    <text evidence="1">The sequence shown here is derived from an EMBL/GenBank/DDBJ whole genome shotgun (WGS) entry which is preliminary data.</text>
</comment>
<dbReference type="InterPro" id="IPR026341">
    <property type="entry name" value="T9SS_type_B"/>
</dbReference>
<organism evidence="1 2">
    <name type="scientific">Bizionia sediminis</name>
    <dbReference type="NCBI Taxonomy" id="1737064"/>
    <lineage>
        <taxon>Bacteria</taxon>
        <taxon>Pseudomonadati</taxon>
        <taxon>Bacteroidota</taxon>
        <taxon>Flavobacteriia</taxon>
        <taxon>Flavobacteriales</taxon>
        <taxon>Flavobacteriaceae</taxon>
        <taxon>Bizionia</taxon>
    </lineage>
</organism>
<accession>A0ABW5KNE0</accession>
<feature type="non-terminal residue" evidence="1">
    <location>
        <position position="1"/>
    </location>
</feature>
<dbReference type="Pfam" id="PF13585">
    <property type="entry name" value="CHU_C"/>
    <property type="match status" value="1"/>
</dbReference>
<evidence type="ECO:0000313" key="2">
    <source>
        <dbReference type="Proteomes" id="UP001597472"/>
    </source>
</evidence>
<gene>
    <name evidence="1" type="ORF">ACFSQP_00585</name>
</gene>
<proteinExistence type="predicted"/>
<dbReference type="Proteomes" id="UP001597472">
    <property type="component" value="Unassembled WGS sequence"/>
</dbReference>
<protein>
    <submittedName>
        <fullName evidence="1">T9SS type B sorting domain-containing protein</fullName>
    </submittedName>
</protein>
<dbReference type="RefSeq" id="WP_376891021.1">
    <property type="nucleotide sequence ID" value="NZ_JBHULS010000001.1"/>
</dbReference>
<keyword evidence="2" id="KW-1185">Reference proteome</keyword>